<dbReference type="OrthoDB" id="9781970at2"/>
<keyword evidence="5" id="KW-1185">Reference proteome</keyword>
<evidence type="ECO:0000259" key="3">
    <source>
        <dbReference type="Pfam" id="PF13511"/>
    </source>
</evidence>
<dbReference type="Gene3D" id="1.10.530.10">
    <property type="match status" value="1"/>
</dbReference>
<dbReference type="CDD" id="cd00254">
    <property type="entry name" value="LT-like"/>
    <property type="match status" value="1"/>
</dbReference>
<dbReference type="PaxDb" id="882-DVU_1264"/>
<dbReference type="PATRIC" id="fig|882.5.peg.1182"/>
<dbReference type="PANTHER" id="PTHR37423">
    <property type="entry name" value="SOLUBLE LYTIC MUREIN TRANSGLYCOSYLASE-RELATED"/>
    <property type="match status" value="1"/>
</dbReference>
<dbReference type="InterPro" id="IPR025392">
    <property type="entry name" value="DUF4124"/>
</dbReference>
<dbReference type="RefSeq" id="WP_010938560.1">
    <property type="nucleotide sequence ID" value="NC_002937.3"/>
</dbReference>
<evidence type="ECO:0000313" key="5">
    <source>
        <dbReference type="Proteomes" id="UP000002194"/>
    </source>
</evidence>
<dbReference type="PANTHER" id="PTHR37423:SF2">
    <property type="entry name" value="MEMBRANE-BOUND LYTIC MUREIN TRANSGLYCOSYLASE C"/>
    <property type="match status" value="1"/>
</dbReference>
<dbReference type="AlphaFoldDB" id="Q72CL9"/>
<protein>
    <submittedName>
        <fullName evidence="4">Transglycosylase SLT domain protein</fullName>
    </submittedName>
</protein>
<dbReference type="HOGENOM" id="CLU_065765_4_4_7"/>
<dbReference type="EnsemblBacteria" id="AAS95742">
    <property type="protein sequence ID" value="AAS95742"/>
    <property type="gene ID" value="DVU_1264"/>
</dbReference>
<dbReference type="KEGG" id="dvu:DVU_1264"/>
<feature type="domain" description="DUF4124" evidence="3">
    <location>
        <begin position="86"/>
        <end position="109"/>
    </location>
</feature>
<dbReference type="EMBL" id="AE017285">
    <property type="protein sequence ID" value="AAS95742.1"/>
    <property type="molecule type" value="Genomic_DNA"/>
</dbReference>
<evidence type="ECO:0000256" key="1">
    <source>
        <dbReference type="ARBA" id="ARBA00007734"/>
    </source>
</evidence>
<dbReference type="Pfam" id="PF13511">
    <property type="entry name" value="DUF4124"/>
    <property type="match status" value="1"/>
</dbReference>
<comment type="similarity">
    <text evidence="1">Belongs to the transglycosylase Slt family.</text>
</comment>
<dbReference type="Pfam" id="PF01464">
    <property type="entry name" value="SLT"/>
    <property type="match status" value="1"/>
</dbReference>
<dbReference type="CAZy" id="GH23">
    <property type="family name" value="Glycoside Hydrolase Family 23"/>
</dbReference>
<dbReference type="InterPro" id="IPR008258">
    <property type="entry name" value="Transglycosylase_SLT_dom_1"/>
</dbReference>
<dbReference type="PhylomeDB" id="Q72CL9"/>
<reference evidence="4 5" key="1">
    <citation type="journal article" date="2004" name="Nat. Biotechnol.">
        <title>The genome sequence of the anaerobic, sulfate-reducing bacterium Desulfovibrio vulgaris Hildenborough.</title>
        <authorList>
            <person name="Heidelberg J.F."/>
            <person name="Seshadri R."/>
            <person name="Haveman S.A."/>
            <person name="Hemme C.L."/>
            <person name="Paulsen I.T."/>
            <person name="Kolonay J.F."/>
            <person name="Eisen J.A."/>
            <person name="Ward N."/>
            <person name="Methe B."/>
            <person name="Brinkac L.M."/>
            <person name="Daugherty S.C."/>
            <person name="Deboy R.T."/>
            <person name="Dodson R.J."/>
            <person name="Durkin A.S."/>
            <person name="Madupu R."/>
            <person name="Nelson W.C."/>
            <person name="Sullivan S.A."/>
            <person name="Fouts D."/>
            <person name="Haft D.H."/>
            <person name="Selengut J."/>
            <person name="Peterson J.D."/>
            <person name="Davidsen T.M."/>
            <person name="Zafar N."/>
            <person name="Zhou L."/>
            <person name="Radune D."/>
            <person name="Dimitrov G."/>
            <person name="Hance M."/>
            <person name="Tran K."/>
            <person name="Khouri H."/>
            <person name="Gill J."/>
            <person name="Utterback T.R."/>
            <person name="Feldblyum T.V."/>
            <person name="Wall J.D."/>
            <person name="Voordouw G."/>
            <person name="Fraser C.M."/>
        </authorList>
    </citation>
    <scope>NUCLEOTIDE SEQUENCE [LARGE SCALE GENOMIC DNA]</scope>
    <source>
        <strain evidence="5">ATCC 29579 / DSM 644 / NCIMB 8303 / VKM B-1760 / Hildenborough</strain>
    </source>
</reference>
<evidence type="ECO:0000313" key="4">
    <source>
        <dbReference type="EMBL" id="AAS95742.1"/>
    </source>
</evidence>
<organism evidence="4 5">
    <name type="scientific">Nitratidesulfovibrio vulgaris (strain ATCC 29579 / DSM 644 / CCUG 34227 / NCIMB 8303 / VKM B-1760 / Hildenborough)</name>
    <name type="common">Desulfovibrio vulgaris</name>
    <dbReference type="NCBI Taxonomy" id="882"/>
    <lineage>
        <taxon>Bacteria</taxon>
        <taxon>Pseudomonadati</taxon>
        <taxon>Thermodesulfobacteriota</taxon>
        <taxon>Desulfovibrionia</taxon>
        <taxon>Desulfovibrionales</taxon>
        <taxon>Desulfovibrionaceae</taxon>
        <taxon>Nitratidesulfovibrio</taxon>
    </lineage>
</organism>
<dbReference type="Proteomes" id="UP000002194">
    <property type="component" value="Chromosome"/>
</dbReference>
<evidence type="ECO:0000259" key="2">
    <source>
        <dbReference type="Pfam" id="PF01464"/>
    </source>
</evidence>
<gene>
    <name evidence="4" type="ordered locus">DVU_1264</name>
</gene>
<dbReference type="SUPFAM" id="SSF53955">
    <property type="entry name" value="Lysozyme-like"/>
    <property type="match status" value="1"/>
</dbReference>
<dbReference type="InterPro" id="IPR023346">
    <property type="entry name" value="Lysozyme-like_dom_sf"/>
</dbReference>
<name>Q72CL9_NITV2</name>
<sequence>MLPFTTNEHLHVPRCCTVLYYAVTLRLRSLLRRFRQRSATGRQPLPALTAAFILLASTLPILPEETGRRGDSGRAGIAFAGEERVTIYKYVDEHGVVHLTNRPCGDGRYRVFGRFRVHDLVRTVGTRGIHSLADKYGKRHGLDPNLVEAVIAVESNYDPTAVSSAGAQGLMQIMPGTQKDLGVEAPFDPDANVEGGVRYLKSLMQRFGDTRLALAAYNAGPERVARCGGIPAIPETQNYVTKVMATYERLSRR</sequence>
<dbReference type="eggNOG" id="COG0741">
    <property type="taxonomic scope" value="Bacteria"/>
</dbReference>
<dbReference type="STRING" id="882.DVU_1264"/>
<dbReference type="SMR" id="Q72CL9"/>
<feature type="domain" description="Transglycosylase SLT" evidence="2">
    <location>
        <begin position="132"/>
        <end position="229"/>
    </location>
</feature>
<accession>Q72CL9</accession>
<proteinExistence type="inferred from homology"/>